<evidence type="ECO:0000313" key="2">
    <source>
        <dbReference type="Proteomes" id="UP000001067"/>
    </source>
</evidence>
<dbReference type="OrthoDB" id="3784475at2759"/>
<protein>
    <submittedName>
        <fullName evidence="1">Uncharacterized protein</fullName>
    </submittedName>
</protein>
<dbReference type="HOGENOM" id="CLU_2237981_0_0_1"/>
<accession>E3RRL1</accession>
<evidence type="ECO:0000313" key="1">
    <source>
        <dbReference type="EMBL" id="EFQ91638.1"/>
    </source>
</evidence>
<gene>
    <name evidence="1" type="ORF">PTT_11461</name>
</gene>
<dbReference type="AlphaFoldDB" id="E3RRL1"/>
<dbReference type="KEGG" id="pte:PTT_11461"/>
<organism evidence="2">
    <name type="scientific">Pyrenophora teres f. teres (strain 0-1)</name>
    <name type="common">Barley net blotch fungus</name>
    <name type="synonym">Drechslera teres f. teres</name>
    <dbReference type="NCBI Taxonomy" id="861557"/>
    <lineage>
        <taxon>Eukaryota</taxon>
        <taxon>Fungi</taxon>
        <taxon>Dikarya</taxon>
        <taxon>Ascomycota</taxon>
        <taxon>Pezizomycotina</taxon>
        <taxon>Dothideomycetes</taxon>
        <taxon>Pleosporomycetidae</taxon>
        <taxon>Pleosporales</taxon>
        <taxon>Pleosporineae</taxon>
        <taxon>Pleosporaceae</taxon>
        <taxon>Pyrenophora</taxon>
    </lineage>
</organism>
<dbReference type="Proteomes" id="UP000001067">
    <property type="component" value="Unassembled WGS sequence"/>
</dbReference>
<name>E3RRL1_PYRTT</name>
<proteinExistence type="predicted"/>
<keyword evidence="2" id="KW-1185">Reference proteome</keyword>
<sequence length="105" mass="11924">MNTTCCKNIGIFSDEKAIDVLTKEGYRVTSIGKDVEALMNRVVNPKSKLCRYTVLGNPSSLIPEQVLLVPDYRVDALDARRPLLVTLLDYLWPPSTFRCRNYRSS</sequence>
<dbReference type="EMBL" id="GL534676">
    <property type="protein sequence ID" value="EFQ91638.1"/>
    <property type="molecule type" value="Genomic_DNA"/>
</dbReference>
<reference evidence="1 2" key="1">
    <citation type="journal article" date="2010" name="Genome Biol.">
        <title>A first genome assembly of the barley fungal pathogen Pyrenophora teres f. teres.</title>
        <authorList>
            <person name="Ellwood S.R."/>
            <person name="Liu Z."/>
            <person name="Syme R.A."/>
            <person name="Lai Z."/>
            <person name="Hane J.K."/>
            <person name="Keiper F."/>
            <person name="Moffat C.S."/>
            <person name="Oliver R.P."/>
            <person name="Friesen T.L."/>
        </authorList>
    </citation>
    <scope>NUCLEOTIDE SEQUENCE [LARGE SCALE GENOMIC DNA]</scope>
    <source>
        <strain evidence="1 2">0-1</strain>
    </source>
</reference>